<dbReference type="InterPro" id="IPR029045">
    <property type="entry name" value="ClpP/crotonase-like_dom_sf"/>
</dbReference>
<evidence type="ECO:0000313" key="2">
    <source>
        <dbReference type="Proteomes" id="UP000192907"/>
    </source>
</evidence>
<organism evidence="1 2">
    <name type="scientific">Pseudobacteriovorax antillogorgiicola</name>
    <dbReference type="NCBI Taxonomy" id="1513793"/>
    <lineage>
        <taxon>Bacteria</taxon>
        <taxon>Pseudomonadati</taxon>
        <taxon>Bdellovibrionota</taxon>
        <taxon>Oligoflexia</taxon>
        <taxon>Oligoflexales</taxon>
        <taxon>Pseudobacteriovoracaceae</taxon>
        <taxon>Pseudobacteriovorax</taxon>
    </lineage>
</organism>
<evidence type="ECO:0000313" key="1">
    <source>
        <dbReference type="EMBL" id="SMF53187.1"/>
    </source>
</evidence>
<dbReference type="PROSITE" id="PS51257">
    <property type="entry name" value="PROKAR_LIPOPROTEIN"/>
    <property type="match status" value="1"/>
</dbReference>
<dbReference type="EMBL" id="FWZT01000016">
    <property type="protein sequence ID" value="SMF53187.1"/>
    <property type="molecule type" value="Genomic_DNA"/>
</dbReference>
<keyword evidence="2" id="KW-1185">Reference proteome</keyword>
<dbReference type="RefSeq" id="WP_132321708.1">
    <property type="nucleotide sequence ID" value="NZ_FWZT01000016.1"/>
</dbReference>
<dbReference type="OrthoDB" id="6397760at2"/>
<gene>
    <name evidence="1" type="ORF">SAMN06296036_116106</name>
</gene>
<dbReference type="STRING" id="1513793.SAMN06296036_116106"/>
<proteinExistence type="predicted"/>
<name>A0A1Y6CB95_9BACT</name>
<dbReference type="SUPFAM" id="SSF52096">
    <property type="entry name" value="ClpP/crotonase"/>
    <property type="match status" value="1"/>
</dbReference>
<protein>
    <recommendedName>
        <fullName evidence="3">PDZ domain-containing protein</fullName>
    </recommendedName>
</protein>
<dbReference type="Proteomes" id="UP000192907">
    <property type="component" value="Unassembled WGS sequence"/>
</dbReference>
<dbReference type="Gene3D" id="1.20.920.70">
    <property type="match status" value="1"/>
</dbReference>
<evidence type="ECO:0008006" key="3">
    <source>
        <dbReference type="Google" id="ProtNLM"/>
    </source>
</evidence>
<reference evidence="2" key="1">
    <citation type="submission" date="2017-04" db="EMBL/GenBank/DDBJ databases">
        <authorList>
            <person name="Varghese N."/>
            <person name="Submissions S."/>
        </authorList>
    </citation>
    <scope>NUCLEOTIDE SEQUENCE [LARGE SCALE GENOMIC DNA]</scope>
    <source>
        <strain evidence="2">RKEM611</strain>
    </source>
</reference>
<dbReference type="AlphaFoldDB" id="A0A1Y6CB95"/>
<sequence length="175" mass="20062">MRLCMYFILSTLLTLSCSKVDQETSQLHLRPLTVEDKLVDFDVAVNQFKNYYAPYQYKEQRFGVSFEETFAALRQEVIDSQSDQEFYDILGKLVATFNDGHVSITIPNMGSYALPFVVDHFNGNYVVASVEDIFSQETGLMVGDRLVSMDGRDAESIVNDLMRYQSLGYERSSRR</sequence>
<accession>A0A1Y6CB95</accession>